<dbReference type="PANTHER" id="PTHR37418:SF1">
    <property type="entry name" value="3-KETO-5-AMINOHEXANOATE CLEAVAGE PROTEIN"/>
    <property type="match status" value="1"/>
</dbReference>
<dbReference type="GO" id="GO:0043720">
    <property type="term" value="F:3-keto-5-aminohexanoate cleavage activity"/>
    <property type="evidence" value="ECO:0007669"/>
    <property type="project" value="InterPro"/>
</dbReference>
<dbReference type="Gene3D" id="3.20.20.70">
    <property type="entry name" value="Aldolase class I"/>
    <property type="match status" value="1"/>
</dbReference>
<dbReference type="EMBL" id="QFQD01000008">
    <property type="protein sequence ID" value="PZQ84643.1"/>
    <property type="molecule type" value="Genomic_DNA"/>
</dbReference>
<dbReference type="PANTHER" id="PTHR37418">
    <property type="entry name" value="3-KETO-5-AMINOHEXANOATE CLEAVAGE ENZYME-RELATED"/>
    <property type="match status" value="1"/>
</dbReference>
<gene>
    <name evidence="1" type="ORF">DI549_04380</name>
</gene>
<dbReference type="InterPro" id="IPR008567">
    <property type="entry name" value="BKACE"/>
</dbReference>
<organism evidence="1 2">
    <name type="scientific">Ancylobacter novellus</name>
    <name type="common">Thiobacillus novellus</name>
    <dbReference type="NCBI Taxonomy" id="921"/>
    <lineage>
        <taxon>Bacteria</taxon>
        <taxon>Pseudomonadati</taxon>
        <taxon>Pseudomonadota</taxon>
        <taxon>Alphaproteobacteria</taxon>
        <taxon>Hyphomicrobiales</taxon>
        <taxon>Xanthobacteraceae</taxon>
        <taxon>Ancylobacter</taxon>
    </lineage>
</organism>
<dbReference type="Proteomes" id="UP000248887">
    <property type="component" value="Unassembled WGS sequence"/>
</dbReference>
<reference evidence="1 2" key="1">
    <citation type="submission" date="2017-08" db="EMBL/GenBank/DDBJ databases">
        <title>Infants hospitalized years apart are colonized by the same room-sourced microbial strains.</title>
        <authorList>
            <person name="Brooks B."/>
            <person name="Olm M.R."/>
            <person name="Firek B.A."/>
            <person name="Baker R."/>
            <person name="Thomas B.C."/>
            <person name="Morowitz M.J."/>
            <person name="Banfield J.F."/>
        </authorList>
    </citation>
    <scope>NUCLEOTIDE SEQUENCE [LARGE SCALE GENOMIC DNA]</scope>
    <source>
        <strain evidence="1">S2_005_001_R2_27</strain>
    </source>
</reference>
<dbReference type="AlphaFoldDB" id="A0A2W5SZH4"/>
<dbReference type="Pfam" id="PF05853">
    <property type="entry name" value="BKACE"/>
    <property type="match status" value="2"/>
</dbReference>
<proteinExistence type="predicted"/>
<protein>
    <recommendedName>
        <fullName evidence="3">3-keto-5-aminohexanoate cleavage protein</fullName>
    </recommendedName>
</protein>
<evidence type="ECO:0008006" key="3">
    <source>
        <dbReference type="Google" id="ProtNLM"/>
    </source>
</evidence>
<dbReference type="InterPro" id="IPR013785">
    <property type="entry name" value="Aldolase_TIM"/>
</dbReference>
<evidence type="ECO:0000313" key="1">
    <source>
        <dbReference type="EMBL" id="PZQ84643.1"/>
    </source>
</evidence>
<comment type="caution">
    <text evidence="1">The sequence shown here is derived from an EMBL/GenBank/DDBJ whole genome shotgun (WGS) entry which is preliminary data.</text>
</comment>
<evidence type="ECO:0000313" key="2">
    <source>
        <dbReference type="Proteomes" id="UP000248887"/>
    </source>
</evidence>
<name>A0A2W5SZH4_ANCNO</name>
<sequence>MLQACLNGSRGKEFHAFTPLSPAELASDAAAAVAAGASELHVHPCNGDGAESLAADDVAAALEAIRARLPGVPVGISTHAGIAVGPAGRLAAVKGWNVLPDYVSVNLIEPDAPEMIELALSRGIGIEAGLWSAADAERFIALPQARKVLRILIEINEQDETEGLEAAAAIRKVLARASLDVPVLQHGFDASKWPLYRDALLRGLDSRIGLEDGKFLPSGEEATDNAALIKAALEIARTPPNPVPA</sequence>
<accession>A0A2W5SZH4</accession>